<accession>A0ACB8UHZ7</accession>
<evidence type="ECO:0000313" key="2">
    <source>
        <dbReference type="Proteomes" id="UP001055072"/>
    </source>
</evidence>
<organism evidence="1 2">
    <name type="scientific">Irpex rosettiformis</name>
    <dbReference type="NCBI Taxonomy" id="378272"/>
    <lineage>
        <taxon>Eukaryota</taxon>
        <taxon>Fungi</taxon>
        <taxon>Dikarya</taxon>
        <taxon>Basidiomycota</taxon>
        <taxon>Agaricomycotina</taxon>
        <taxon>Agaricomycetes</taxon>
        <taxon>Polyporales</taxon>
        <taxon>Irpicaceae</taxon>
        <taxon>Irpex</taxon>
    </lineage>
</organism>
<dbReference type="Proteomes" id="UP001055072">
    <property type="component" value="Unassembled WGS sequence"/>
</dbReference>
<name>A0ACB8UHZ7_9APHY</name>
<keyword evidence="2" id="KW-1185">Reference proteome</keyword>
<proteinExistence type="predicted"/>
<reference evidence="1" key="1">
    <citation type="journal article" date="2021" name="Environ. Microbiol.">
        <title>Gene family expansions and transcriptome signatures uncover fungal adaptations to wood decay.</title>
        <authorList>
            <person name="Hage H."/>
            <person name="Miyauchi S."/>
            <person name="Viragh M."/>
            <person name="Drula E."/>
            <person name="Min B."/>
            <person name="Chaduli D."/>
            <person name="Navarro D."/>
            <person name="Favel A."/>
            <person name="Norest M."/>
            <person name="Lesage-Meessen L."/>
            <person name="Balint B."/>
            <person name="Merenyi Z."/>
            <person name="de Eugenio L."/>
            <person name="Morin E."/>
            <person name="Martinez A.T."/>
            <person name="Baldrian P."/>
            <person name="Stursova M."/>
            <person name="Martinez M.J."/>
            <person name="Novotny C."/>
            <person name="Magnuson J.K."/>
            <person name="Spatafora J.W."/>
            <person name="Maurice S."/>
            <person name="Pangilinan J."/>
            <person name="Andreopoulos W."/>
            <person name="LaButti K."/>
            <person name="Hundley H."/>
            <person name="Na H."/>
            <person name="Kuo A."/>
            <person name="Barry K."/>
            <person name="Lipzen A."/>
            <person name="Henrissat B."/>
            <person name="Riley R."/>
            <person name="Ahrendt S."/>
            <person name="Nagy L.G."/>
            <person name="Grigoriev I.V."/>
            <person name="Martin F."/>
            <person name="Rosso M.N."/>
        </authorList>
    </citation>
    <scope>NUCLEOTIDE SEQUENCE</scope>
    <source>
        <strain evidence="1">CBS 384.51</strain>
    </source>
</reference>
<protein>
    <submittedName>
        <fullName evidence="1">TRAPP II complex</fullName>
    </submittedName>
</protein>
<comment type="caution">
    <text evidence="1">The sequence shown here is derived from an EMBL/GenBank/DDBJ whole genome shotgun (WGS) entry which is preliminary data.</text>
</comment>
<dbReference type="EMBL" id="MU274901">
    <property type="protein sequence ID" value="KAI0093921.1"/>
    <property type="molecule type" value="Genomic_DNA"/>
</dbReference>
<gene>
    <name evidence="1" type="ORF">BDY19DRAFT_982742</name>
</gene>
<sequence>MDPLDFGSLAHIRILLLPVGPIKRSDFEKWAYEIRSFENIRLGDIPADAREERARFMPGPLASGHIHLSFSYHSLPPSHALLSLFRPSDFPLGVIGIASCSESHAMSSIQSQFSTLVKNTFQEGSAYPLARNCFVFEEGENDANLGTHAGLVVIPGMMGNKKLYVGTLLAELCSNILAEFATVIQALESPLGNEYLNAALFPVLPPASDMPKPIDNDIPMRSSLPPLPHQSSQPELGTPVSLLRSKIPTPLITKRNSSIGPGPPTSPYRQASLPVQSSKKKLATIGAVSSHGRLFKMLGDFFLLAGRTMDASVWYNEAIAMLKGSQDNIWHASALEGLAIIPILDAWSAEKTDIVDGEKEPWSDTGTKLSQAIDLYYRATPPSDTESGYAFVSWFYSRAVLRYTTLLYAIWSAKGWGQLAFATLLNTGLGVFPPTLTNGAPSSQNAKRSSYGAFERLTVATGITRGLIADVLAQVHGPWLLHLGPNERISILEHTAAIYGILGYQRKEAYILREVLGCILDMIVCSRDETGGSRIAGAGLGIQGVDMGGTSQGSVGIRANDSTEGNDSILKLVKYICQVHGVDLEAIKFGSASGRPASLPSQGIDGDLDVPQEPFGWPELQIGIVREAIAVAEALPDYPSVAQFSLSALKTLHLVMSQGDQHHLFNTASKALSTAKRRGDSRYIEYWSGQPVVSIEILPLPLVRLPLEKPMSLLSREDDNVPPVLVGMTDPFLYNPRRLTAGQGVMLLVQKEAFDVVITLRNPFVFDLELSSLSLSTTGVAIETKPLALIVPANSFHPVTITALPLESGQLTIRGCVVQAPGGASKEFLLPLATPDEEARQERRHSTMACENGRSKYFGLEARPWERPNHRTSVYTQKADIKFLQCKIVSEQPLLRIRRTSLTHGAVMLYNGEKSSIRITLENVSALPVDFLHLTFDDSTVAPAQQALTEGELSVFETYETEYDLIHRPLFVWDKKKSRQLAGPGEKVVLTVGCFGKLDCTSGTIHISYAYCHRSQNHLETPPEVFHTRQLSYPVLVTVYHMLECHGLDILPYTPDMIRYAGDDNKAGHTQTSLQVENIEDWCIFSVEVRNTYGIPFEVTFEADHRTSSATALVPPGSTTRVLLPLRRFRLSEEQITQPIPTLSDRQFVVAKSNLSSQEELVQRELFWYREELLDRIRGSWKETGGMRHGDLSLRQQRLTLPMLDVLQSEDIRVQLSVHSYSGDENPAAVGSSNASSFFPPLDEFVYLHAEVVNLSSKQFTLVLDMSISPSEHVLYEGVLSGIPIGRIEGRSSRKYEIPLTFVACGRFDVTATAYIPGQKNSAGHGQITVFVE</sequence>
<evidence type="ECO:0000313" key="1">
    <source>
        <dbReference type="EMBL" id="KAI0093921.1"/>
    </source>
</evidence>